<dbReference type="OrthoDB" id="7845931at2759"/>
<dbReference type="AlphaFoldDB" id="A0A6P4IA58"/>
<accession>A0A6P4IA58</accession>
<evidence type="ECO:0000313" key="2">
    <source>
        <dbReference type="RefSeq" id="XP_017025090.1"/>
    </source>
</evidence>
<dbReference type="OMA" id="GMWSAKF"/>
<organism evidence="1 2">
    <name type="scientific">Drosophila kikkawai</name>
    <name type="common">Fruit fly</name>
    <dbReference type="NCBI Taxonomy" id="30033"/>
    <lineage>
        <taxon>Eukaryota</taxon>
        <taxon>Metazoa</taxon>
        <taxon>Ecdysozoa</taxon>
        <taxon>Arthropoda</taxon>
        <taxon>Hexapoda</taxon>
        <taxon>Insecta</taxon>
        <taxon>Pterygota</taxon>
        <taxon>Neoptera</taxon>
        <taxon>Endopterygota</taxon>
        <taxon>Diptera</taxon>
        <taxon>Brachycera</taxon>
        <taxon>Muscomorpha</taxon>
        <taxon>Ephydroidea</taxon>
        <taxon>Drosophilidae</taxon>
        <taxon>Drosophila</taxon>
        <taxon>Sophophora</taxon>
    </lineage>
</organism>
<gene>
    <name evidence="2" type="primary">LOC108076670</name>
</gene>
<protein>
    <submittedName>
        <fullName evidence="2">Uncharacterized protein</fullName>
    </submittedName>
</protein>
<dbReference type="RefSeq" id="XP_017025090.1">
    <property type="nucleotide sequence ID" value="XM_017169601.3"/>
</dbReference>
<sequence>MGLKRFVSSMLRSAPLRSSKAGELATGYPSVFNEDGMWNAKMLRQVQGTTANVPMKLQGLAVKQQQSEHIDDAPYRLPRKRCWLTQRKDPKLLEKK</sequence>
<proteinExistence type="predicted"/>
<name>A0A6P4IA58_DROKI</name>
<reference evidence="2" key="2">
    <citation type="submission" date="2025-08" db="UniProtKB">
        <authorList>
            <consortium name="RefSeq"/>
        </authorList>
    </citation>
    <scope>IDENTIFICATION</scope>
    <source>
        <strain evidence="2">14028-0561.14</strain>
        <tissue evidence="2">Whole fly</tissue>
    </source>
</reference>
<dbReference type="GeneID" id="108076670"/>
<keyword evidence="1" id="KW-1185">Reference proteome</keyword>
<dbReference type="Proteomes" id="UP001652661">
    <property type="component" value="Chromosome 2R"/>
</dbReference>
<evidence type="ECO:0000313" key="1">
    <source>
        <dbReference type="Proteomes" id="UP001652661"/>
    </source>
</evidence>
<reference evidence="1" key="1">
    <citation type="submission" date="2025-05" db="UniProtKB">
        <authorList>
            <consortium name="RefSeq"/>
        </authorList>
    </citation>
    <scope>NUCLEOTIDE SEQUENCE [LARGE SCALE GENOMIC DNA]</scope>
    <source>
        <strain evidence="1">14028-0561.14</strain>
    </source>
</reference>